<dbReference type="KEGG" id="foc:127750544"/>
<proteinExistence type="predicted"/>
<dbReference type="InterPro" id="IPR004875">
    <property type="entry name" value="DDE_SF_endonuclease_dom"/>
</dbReference>
<feature type="region of interest" description="Disordered" evidence="2">
    <location>
        <begin position="424"/>
        <end position="587"/>
    </location>
</feature>
<feature type="compositionally biased region" description="Low complexity" evidence="2">
    <location>
        <begin position="433"/>
        <end position="449"/>
    </location>
</feature>
<evidence type="ECO:0000259" key="3">
    <source>
        <dbReference type="PROSITE" id="PS51253"/>
    </source>
</evidence>
<dbReference type="InterPro" id="IPR050863">
    <property type="entry name" value="CenT-Element_Derived"/>
</dbReference>
<dbReference type="RefSeq" id="XP_052128440.1">
    <property type="nucleotide sequence ID" value="XM_052272480.1"/>
</dbReference>
<reference evidence="5" key="1">
    <citation type="submission" date="2025-08" db="UniProtKB">
        <authorList>
            <consortium name="RefSeq"/>
        </authorList>
    </citation>
    <scope>IDENTIFICATION</scope>
    <source>
        <tissue evidence="5">Whole organism</tissue>
    </source>
</reference>
<dbReference type="Proteomes" id="UP000504606">
    <property type="component" value="Unplaced"/>
</dbReference>
<dbReference type="GeneID" id="127750544"/>
<dbReference type="InterPro" id="IPR006600">
    <property type="entry name" value="HTH_CenpB_DNA-bd_dom"/>
</dbReference>
<protein>
    <submittedName>
        <fullName evidence="5">Uncharacterized protein LOC127750544</fullName>
    </submittedName>
</protein>
<accession>A0A9C6X3G2</accession>
<feature type="domain" description="HTH CENPB-type" evidence="3">
    <location>
        <begin position="74"/>
        <end position="152"/>
    </location>
</feature>
<evidence type="ECO:0000256" key="2">
    <source>
        <dbReference type="SAM" id="MobiDB-lite"/>
    </source>
</evidence>
<organism evidence="4 5">
    <name type="scientific">Frankliniella occidentalis</name>
    <name type="common">Western flower thrips</name>
    <name type="synonym">Euthrips occidentalis</name>
    <dbReference type="NCBI Taxonomy" id="133901"/>
    <lineage>
        <taxon>Eukaryota</taxon>
        <taxon>Metazoa</taxon>
        <taxon>Ecdysozoa</taxon>
        <taxon>Arthropoda</taxon>
        <taxon>Hexapoda</taxon>
        <taxon>Insecta</taxon>
        <taxon>Pterygota</taxon>
        <taxon>Neoptera</taxon>
        <taxon>Paraneoptera</taxon>
        <taxon>Thysanoptera</taxon>
        <taxon>Terebrantia</taxon>
        <taxon>Thripoidea</taxon>
        <taxon>Thripidae</taxon>
        <taxon>Frankliniella</taxon>
    </lineage>
</organism>
<dbReference type="Pfam" id="PF03184">
    <property type="entry name" value="DDE_1"/>
    <property type="match status" value="1"/>
</dbReference>
<dbReference type="PROSITE" id="PS51253">
    <property type="entry name" value="HTH_CENPB"/>
    <property type="match status" value="1"/>
</dbReference>
<dbReference type="OrthoDB" id="4327074at2759"/>
<keyword evidence="4" id="KW-1185">Reference proteome</keyword>
<dbReference type="AlphaFoldDB" id="A0A9C6X3G2"/>
<dbReference type="GO" id="GO:0003677">
    <property type="term" value="F:DNA binding"/>
    <property type="evidence" value="ECO:0007669"/>
    <property type="project" value="UniProtKB-KW"/>
</dbReference>
<name>A0A9C6X3G2_FRAOC</name>
<dbReference type="GO" id="GO:0005634">
    <property type="term" value="C:nucleus"/>
    <property type="evidence" value="ECO:0007669"/>
    <property type="project" value="TreeGrafter"/>
</dbReference>
<feature type="compositionally biased region" description="Basic and acidic residues" evidence="2">
    <location>
        <begin position="497"/>
        <end position="520"/>
    </location>
</feature>
<sequence>MWQITNLRSRMVRNYKPKTNRKLTSPRKLKAAVALVKAGWSIRKAAKDKGINRQTLFKACKKKNKQPDVSPPQLTYNSRSVLSPEIEKSISDYCIQVAQMGYGLTVLKCRELAFEVAQKNNIQMPLNWTKEQRAGIDWYHGFRNRHPELSVRTPEGCSIARAMAFNRANVKLFFDKFAEVRERHPSFVDDSRIYNLDESCTSTVQNTRKIIAPKGVKQVHQVKGAERGVSVTTCDIIGAYGTVLPPVHIFPRKKFVPDLMINCYPGALGLGNEKGYMTKETFPAVMSHFIKCTGATPNNPALLLLDNVESHFSTQTLDLAKNNGVTVLTFPPHCTHKMQPLDVGFFGPFKAYYDAAVNTYLANNPACPPTIYRVAGFVNDALLKAATPLNIIKSFQVTGIVPFNRDIFTDSDFMMAAVTLRSDPSLLPDGNQETTVSTPETPTPEASSAVASELIDDTRRSKDFVTPADIRGFPKAKPKEKQRKPRRKGKVMVATDTPEKAEISQREEQAELKKQQTEERKRKRLEKQAADSSKTRRTRRNTKRALTYESDNSEETDDVNVVTPPPAPKSTPPLSGVTMGQLRTIKR</sequence>
<dbReference type="PANTHER" id="PTHR19303">
    <property type="entry name" value="TRANSPOSON"/>
    <property type="match status" value="1"/>
</dbReference>
<feature type="compositionally biased region" description="Basic residues" evidence="2">
    <location>
        <begin position="474"/>
        <end position="490"/>
    </location>
</feature>
<evidence type="ECO:0000313" key="5">
    <source>
        <dbReference type="RefSeq" id="XP_052128440.1"/>
    </source>
</evidence>
<evidence type="ECO:0000256" key="1">
    <source>
        <dbReference type="ARBA" id="ARBA00023125"/>
    </source>
</evidence>
<dbReference type="PANTHER" id="PTHR19303:SF71">
    <property type="entry name" value="ZINC FINGER PHD-TYPE DOMAIN-CONTAINING PROTEIN"/>
    <property type="match status" value="1"/>
</dbReference>
<gene>
    <name evidence="5" type="primary">LOC127750544</name>
</gene>
<keyword evidence="1" id="KW-0238">DNA-binding</keyword>
<evidence type="ECO:0000313" key="4">
    <source>
        <dbReference type="Proteomes" id="UP000504606"/>
    </source>
</evidence>